<name>A0A392VL07_9FABA</name>
<accession>A0A392VL07</accession>
<feature type="non-terminal residue" evidence="1">
    <location>
        <position position="21"/>
    </location>
</feature>
<reference evidence="1 2" key="1">
    <citation type="journal article" date="2018" name="Front. Plant Sci.">
        <title>Red Clover (Trifolium pratense) and Zigzag Clover (T. medium) - A Picture of Genomic Similarities and Differences.</title>
        <authorList>
            <person name="Dluhosova J."/>
            <person name="Istvanek J."/>
            <person name="Nedelnik J."/>
            <person name="Repkova J."/>
        </authorList>
    </citation>
    <scope>NUCLEOTIDE SEQUENCE [LARGE SCALE GENOMIC DNA]</scope>
    <source>
        <strain evidence="2">cv. 10/8</strain>
        <tissue evidence="1">Leaf</tissue>
    </source>
</reference>
<dbReference type="AlphaFoldDB" id="A0A392VL07"/>
<keyword evidence="2" id="KW-1185">Reference proteome</keyword>
<protein>
    <submittedName>
        <fullName evidence="1">Uncharacterized protein</fullName>
    </submittedName>
</protein>
<dbReference type="EMBL" id="LXQA011208334">
    <property type="protein sequence ID" value="MCI89026.1"/>
    <property type="molecule type" value="Genomic_DNA"/>
</dbReference>
<sequence length="21" mass="2620">MMWMPWNGMDITKLPQDPLWE</sequence>
<proteinExistence type="predicted"/>
<comment type="caution">
    <text evidence="1">The sequence shown here is derived from an EMBL/GenBank/DDBJ whole genome shotgun (WGS) entry which is preliminary data.</text>
</comment>
<organism evidence="1 2">
    <name type="scientific">Trifolium medium</name>
    <dbReference type="NCBI Taxonomy" id="97028"/>
    <lineage>
        <taxon>Eukaryota</taxon>
        <taxon>Viridiplantae</taxon>
        <taxon>Streptophyta</taxon>
        <taxon>Embryophyta</taxon>
        <taxon>Tracheophyta</taxon>
        <taxon>Spermatophyta</taxon>
        <taxon>Magnoliopsida</taxon>
        <taxon>eudicotyledons</taxon>
        <taxon>Gunneridae</taxon>
        <taxon>Pentapetalae</taxon>
        <taxon>rosids</taxon>
        <taxon>fabids</taxon>
        <taxon>Fabales</taxon>
        <taxon>Fabaceae</taxon>
        <taxon>Papilionoideae</taxon>
        <taxon>50 kb inversion clade</taxon>
        <taxon>NPAAA clade</taxon>
        <taxon>Hologalegina</taxon>
        <taxon>IRL clade</taxon>
        <taxon>Trifolieae</taxon>
        <taxon>Trifolium</taxon>
    </lineage>
</organism>
<evidence type="ECO:0000313" key="1">
    <source>
        <dbReference type="EMBL" id="MCI89026.1"/>
    </source>
</evidence>
<evidence type="ECO:0000313" key="2">
    <source>
        <dbReference type="Proteomes" id="UP000265520"/>
    </source>
</evidence>
<dbReference type="Proteomes" id="UP000265520">
    <property type="component" value="Unassembled WGS sequence"/>
</dbReference>